<evidence type="ECO:0000313" key="1">
    <source>
        <dbReference type="EMBL" id="ERJ26538.1"/>
    </source>
</evidence>
<dbReference type="PATRIC" id="fig|1242969.3.peg.754"/>
<organism evidence="1 2">
    <name type="scientific">Campylobacter concisus ATCC 51562</name>
    <dbReference type="NCBI Taxonomy" id="1242969"/>
    <lineage>
        <taxon>Bacteria</taxon>
        <taxon>Pseudomonadati</taxon>
        <taxon>Campylobacterota</taxon>
        <taxon>Epsilonproteobacteria</taxon>
        <taxon>Campylobacterales</taxon>
        <taxon>Campylobacteraceae</taxon>
        <taxon>Campylobacter</taxon>
    </lineage>
</organism>
<dbReference type="Proteomes" id="UP000016627">
    <property type="component" value="Unassembled WGS sequence"/>
</dbReference>
<protein>
    <submittedName>
        <fullName evidence="1">Uncharacterized protein</fullName>
    </submittedName>
</protein>
<dbReference type="AlphaFoldDB" id="U2GKQ2"/>
<name>U2GKQ2_9BACT</name>
<accession>U2GKQ2</accession>
<dbReference type="RefSeq" id="WP_021090920.1">
    <property type="nucleotide sequence ID" value="NZ_ANNI01000003.1"/>
</dbReference>
<comment type="caution">
    <text evidence="1">The sequence shown here is derived from an EMBL/GenBank/DDBJ whole genome shotgun (WGS) entry which is preliminary data.</text>
</comment>
<proteinExistence type="predicted"/>
<sequence length="62" mass="6735">MDDLIDLSEGKIPQNGNSLGLDKFISEISSGEFSSYAKFMRAYGASCRANLVSHKCIFVSGK</sequence>
<reference evidence="1 2" key="1">
    <citation type="journal article" date="2013" name="BMC Genomics">
        <title>Comparative genomics of Campylobacter concisus isolates reveals genetic diversity and provides insights into disease association.</title>
        <authorList>
            <person name="Deshpande N.P."/>
            <person name="Kaakoush N.O."/>
            <person name="Wilkins M.R."/>
            <person name="Mitchell H.M."/>
        </authorList>
    </citation>
    <scope>NUCLEOTIDE SEQUENCE [LARGE SCALE GENOMIC DNA]</scope>
    <source>
        <strain evidence="1 2">ATCC 51562</strain>
    </source>
</reference>
<gene>
    <name evidence="1" type="ORF">ATCC51562_497</name>
</gene>
<dbReference type="EMBL" id="ANNI01000003">
    <property type="protein sequence ID" value="ERJ26538.1"/>
    <property type="molecule type" value="Genomic_DNA"/>
</dbReference>
<evidence type="ECO:0000313" key="2">
    <source>
        <dbReference type="Proteomes" id="UP000016627"/>
    </source>
</evidence>